<accession>A0A835BWK5</accession>
<protein>
    <submittedName>
        <fullName evidence="1">Uncharacterized protein</fullName>
    </submittedName>
</protein>
<dbReference type="EMBL" id="JACEFO010001739">
    <property type="protein sequence ID" value="KAF8713968.1"/>
    <property type="molecule type" value="Genomic_DNA"/>
</dbReference>
<reference evidence="1" key="1">
    <citation type="submission" date="2020-07" db="EMBL/GenBank/DDBJ databases">
        <title>Genome sequence and genetic diversity analysis of an under-domesticated orphan crop, white fonio (Digitaria exilis).</title>
        <authorList>
            <person name="Bennetzen J.L."/>
            <person name="Chen S."/>
            <person name="Ma X."/>
            <person name="Wang X."/>
            <person name="Yssel A.E.J."/>
            <person name="Chaluvadi S.R."/>
            <person name="Johnson M."/>
            <person name="Gangashetty P."/>
            <person name="Hamidou F."/>
            <person name="Sanogo M.D."/>
            <person name="Zwaenepoel A."/>
            <person name="Wallace J."/>
            <person name="Van De Peer Y."/>
            <person name="Van Deynze A."/>
        </authorList>
    </citation>
    <scope>NUCLEOTIDE SEQUENCE</scope>
    <source>
        <tissue evidence="1">Leaves</tissue>
    </source>
</reference>
<comment type="caution">
    <text evidence="1">The sequence shown here is derived from an EMBL/GenBank/DDBJ whole genome shotgun (WGS) entry which is preliminary data.</text>
</comment>
<dbReference type="Proteomes" id="UP000636709">
    <property type="component" value="Unassembled WGS sequence"/>
</dbReference>
<keyword evidence="2" id="KW-1185">Reference proteome</keyword>
<dbReference type="PANTHER" id="PTHR33377:SF4">
    <property type="entry name" value="OS07G0285800 PROTEIN"/>
    <property type="match status" value="1"/>
</dbReference>
<organism evidence="1 2">
    <name type="scientific">Digitaria exilis</name>
    <dbReference type="NCBI Taxonomy" id="1010633"/>
    <lineage>
        <taxon>Eukaryota</taxon>
        <taxon>Viridiplantae</taxon>
        <taxon>Streptophyta</taxon>
        <taxon>Embryophyta</taxon>
        <taxon>Tracheophyta</taxon>
        <taxon>Spermatophyta</taxon>
        <taxon>Magnoliopsida</taxon>
        <taxon>Liliopsida</taxon>
        <taxon>Poales</taxon>
        <taxon>Poaceae</taxon>
        <taxon>PACMAD clade</taxon>
        <taxon>Panicoideae</taxon>
        <taxon>Panicodae</taxon>
        <taxon>Paniceae</taxon>
        <taxon>Anthephorinae</taxon>
        <taxon>Digitaria</taxon>
    </lineage>
</organism>
<dbReference type="OrthoDB" id="655353at2759"/>
<gene>
    <name evidence="1" type="ORF">HU200_027955</name>
</gene>
<dbReference type="InterPro" id="IPR013181">
    <property type="entry name" value="DUF1719"/>
</dbReference>
<name>A0A835BWK5_9POAL</name>
<evidence type="ECO:0000313" key="1">
    <source>
        <dbReference type="EMBL" id="KAF8713968.1"/>
    </source>
</evidence>
<dbReference type="PANTHER" id="PTHR33377">
    <property type="entry name" value="OS10G0134700 PROTEIN-RELATED"/>
    <property type="match status" value="1"/>
</dbReference>
<dbReference type="SMART" id="SM01157">
    <property type="entry name" value="DUF1719"/>
    <property type="match status" value="1"/>
</dbReference>
<proteinExistence type="predicted"/>
<dbReference type="AlphaFoldDB" id="A0A835BWK5"/>
<evidence type="ECO:0000313" key="2">
    <source>
        <dbReference type="Proteomes" id="UP000636709"/>
    </source>
</evidence>
<sequence length="447" mass="51224">MAEMVGSAIVQEGMSRAVSLMLGKHFEKTSRGHSAERLEMALSELEFALERTAKLPITEATLLRRRKVLKHGYIEGMDLLNKHKLQGNQDLRQGVKRKRWITYSMNLSVSSYGGLNMDDVRRFEWFADCAGKFIRDVESGCSLRQYTLCNPLVRHLLQGKTLEYEMEQGSEFRYFHLWPICLEQRGVEAQLQYLYVDHKALDKSFVAILLLRLSESTDLVGVAIKCLQSLTSLFNLADETATGELALLANLQDMSQQSYDPPVAGMQYVHPESTQVWRPDPVCCQEEGHRPVRNMVLSERFPEQVILFSFTCSFPALEFSMCSSSDETSTSIMTHRQQPLQVTVAFTPHCMTHKEQESYATEIVGDNEEQPINDVSMQQEAETARSNAINYFLSQPELRVYGRMWRSEHGGAGFVVEKRSFDREGWPITHSWYMNRRSAKKGVRSFR</sequence>
<dbReference type="Pfam" id="PF08224">
    <property type="entry name" value="DUF1719"/>
    <property type="match status" value="1"/>
</dbReference>